<dbReference type="OrthoDB" id="9814399at2"/>
<proteinExistence type="predicted"/>
<accession>A0A1H9GHV0</accession>
<evidence type="ECO:0000259" key="2">
    <source>
        <dbReference type="Pfam" id="PF09917"/>
    </source>
</evidence>
<evidence type="ECO:0000313" key="3">
    <source>
        <dbReference type="EMBL" id="SEQ49657.1"/>
    </source>
</evidence>
<dbReference type="Proteomes" id="UP000199647">
    <property type="component" value="Unassembled WGS sequence"/>
</dbReference>
<dbReference type="Gene3D" id="2.40.128.520">
    <property type="match status" value="1"/>
</dbReference>
<dbReference type="AlphaFoldDB" id="A0A1H9GHV0"/>
<sequence>MRLPGLLLSLTLFPGLALVSPAVGFAASAPPVPAPAPARPADPINGVWKQIDDKTHAVGALIRFEDQDGTVSGKIIKIYPAPGDPPNPVCTGCKGEEKNTPLVGFTLIRGMIPQGDGSYKDGTITDPDSGDDYHAQMKLSPDGQSLTLRGYLLVPLFGRSQIWQRAS</sequence>
<dbReference type="InterPro" id="IPR019223">
    <property type="entry name" value="DUF2147"/>
</dbReference>
<feature type="chain" id="PRO_5011703650" evidence="1">
    <location>
        <begin position="27"/>
        <end position="167"/>
    </location>
</feature>
<evidence type="ECO:0000256" key="1">
    <source>
        <dbReference type="SAM" id="SignalP"/>
    </source>
</evidence>
<dbReference type="Pfam" id="PF09917">
    <property type="entry name" value="DUF2147"/>
    <property type="match status" value="1"/>
</dbReference>
<gene>
    <name evidence="3" type="ORF">SAMN05216548_10544</name>
</gene>
<feature type="domain" description="DUF2147" evidence="2">
    <location>
        <begin position="46"/>
        <end position="165"/>
    </location>
</feature>
<feature type="signal peptide" evidence="1">
    <location>
        <begin position="1"/>
        <end position="26"/>
    </location>
</feature>
<keyword evidence="4" id="KW-1185">Reference proteome</keyword>
<keyword evidence="1" id="KW-0732">Signal</keyword>
<name>A0A1H9GHV0_9HYPH</name>
<dbReference type="PANTHER" id="PTHR36919:SF3">
    <property type="entry name" value="BLL5882 PROTEIN"/>
    <property type="match status" value="1"/>
</dbReference>
<dbReference type="RefSeq" id="WP_092496198.1">
    <property type="nucleotide sequence ID" value="NZ_FOFG01000005.1"/>
</dbReference>
<reference evidence="3 4" key="1">
    <citation type="submission" date="2016-10" db="EMBL/GenBank/DDBJ databases">
        <authorList>
            <person name="de Groot N.N."/>
        </authorList>
    </citation>
    <scope>NUCLEOTIDE SEQUENCE [LARGE SCALE GENOMIC DNA]</scope>
    <source>
        <strain evidence="3 4">A52C2</strain>
    </source>
</reference>
<protein>
    <submittedName>
        <fullName evidence="3">Uncharacterized conserved protein, DUF2147 family</fullName>
    </submittedName>
</protein>
<evidence type="ECO:0000313" key="4">
    <source>
        <dbReference type="Proteomes" id="UP000199647"/>
    </source>
</evidence>
<organism evidence="3 4">
    <name type="scientific">Faunimonas pinastri</name>
    <dbReference type="NCBI Taxonomy" id="1855383"/>
    <lineage>
        <taxon>Bacteria</taxon>
        <taxon>Pseudomonadati</taxon>
        <taxon>Pseudomonadota</taxon>
        <taxon>Alphaproteobacteria</taxon>
        <taxon>Hyphomicrobiales</taxon>
        <taxon>Afifellaceae</taxon>
        <taxon>Faunimonas</taxon>
    </lineage>
</organism>
<dbReference type="EMBL" id="FOFG01000005">
    <property type="protein sequence ID" value="SEQ49657.1"/>
    <property type="molecule type" value="Genomic_DNA"/>
</dbReference>
<dbReference type="PANTHER" id="PTHR36919">
    <property type="entry name" value="BLR1215 PROTEIN"/>
    <property type="match status" value="1"/>
</dbReference>